<dbReference type="EMBL" id="LT629709">
    <property type="protein sequence ID" value="SDP50476.1"/>
    <property type="molecule type" value="Genomic_DNA"/>
</dbReference>
<organism evidence="2 3">
    <name type="scientific">Pseudomonas reinekei</name>
    <dbReference type="NCBI Taxonomy" id="395598"/>
    <lineage>
        <taxon>Bacteria</taxon>
        <taxon>Pseudomonadati</taxon>
        <taxon>Pseudomonadota</taxon>
        <taxon>Gammaproteobacteria</taxon>
        <taxon>Pseudomonadales</taxon>
        <taxon>Pseudomonadaceae</taxon>
        <taxon>Pseudomonas</taxon>
    </lineage>
</organism>
<protein>
    <submittedName>
        <fullName evidence="2">Uncharacterized protein</fullName>
    </submittedName>
</protein>
<keyword evidence="1" id="KW-0472">Membrane</keyword>
<dbReference type="Proteomes" id="UP000198549">
    <property type="component" value="Chromosome I"/>
</dbReference>
<keyword evidence="1" id="KW-1133">Transmembrane helix</keyword>
<evidence type="ECO:0000256" key="1">
    <source>
        <dbReference type="SAM" id="Phobius"/>
    </source>
</evidence>
<evidence type="ECO:0000313" key="3">
    <source>
        <dbReference type="Proteomes" id="UP000198549"/>
    </source>
</evidence>
<dbReference type="AlphaFoldDB" id="A0A1H0TAE2"/>
<feature type="transmembrane region" description="Helical" evidence="1">
    <location>
        <begin position="86"/>
        <end position="107"/>
    </location>
</feature>
<evidence type="ECO:0000313" key="2">
    <source>
        <dbReference type="EMBL" id="SDP50476.1"/>
    </source>
</evidence>
<accession>A0A1H0TAE2</accession>
<sequence length="108" mass="12511">MVAMFVVMCWLFLSCYRFTEIIEGYLSDSKIVQHNRAVFESVGLIGTVIRNCSIALIFLIPKLCERRGLIEKDELSNLPVYLKRRLLAPWIAGGVLFFAMFVLWLFFV</sequence>
<name>A0A1H0TAE2_PSERE</name>
<proteinExistence type="predicted"/>
<reference evidence="2 3" key="1">
    <citation type="submission" date="2016-10" db="EMBL/GenBank/DDBJ databases">
        <authorList>
            <person name="de Groot N.N."/>
        </authorList>
    </citation>
    <scope>NUCLEOTIDE SEQUENCE [LARGE SCALE GENOMIC DNA]</scope>
    <source>
        <strain evidence="2 3">BS3776</strain>
    </source>
</reference>
<gene>
    <name evidence="2" type="ORF">SAMN04490202_4554</name>
</gene>
<feature type="transmembrane region" description="Helical" evidence="1">
    <location>
        <begin position="41"/>
        <end position="60"/>
    </location>
</feature>
<keyword evidence="1" id="KW-0812">Transmembrane</keyword>